<name>A0A1H0TJB3_9BACI</name>
<dbReference type="AlphaFoldDB" id="A0A1H0TJB3"/>
<reference evidence="3" key="1">
    <citation type="submission" date="2016-10" db="EMBL/GenBank/DDBJ databases">
        <authorList>
            <person name="Varghese N."/>
            <person name="Submissions S."/>
        </authorList>
    </citation>
    <scope>NUCLEOTIDE SEQUENCE [LARGE SCALE GENOMIC DNA]</scope>
    <source>
        <strain evidence="3">IBRC-M10078</strain>
    </source>
</reference>
<accession>A0A1H0TJB3</accession>
<protein>
    <submittedName>
        <fullName evidence="2">Uncharacterized protein</fullName>
    </submittedName>
</protein>
<dbReference type="RefSeq" id="WP_090852768.1">
    <property type="nucleotide sequence ID" value="NZ_FNJU01000003.1"/>
</dbReference>
<evidence type="ECO:0000313" key="2">
    <source>
        <dbReference type="EMBL" id="SDP54074.1"/>
    </source>
</evidence>
<sequence>MKKNKGNEEMPDFQQLSDRIIANPSPEPSIVIKTNLDPKGPTDENPYFVEGKSDEDKFSSYFSDKQ</sequence>
<evidence type="ECO:0000313" key="3">
    <source>
        <dbReference type="Proteomes" id="UP000199159"/>
    </source>
</evidence>
<feature type="compositionally biased region" description="Basic and acidic residues" evidence="1">
    <location>
        <begin position="51"/>
        <end position="66"/>
    </location>
</feature>
<feature type="region of interest" description="Disordered" evidence="1">
    <location>
        <begin position="1"/>
        <end position="66"/>
    </location>
</feature>
<dbReference type="STRING" id="930152.SAMN05216565_103563"/>
<dbReference type="Proteomes" id="UP000199159">
    <property type="component" value="Unassembled WGS sequence"/>
</dbReference>
<organism evidence="2 3">
    <name type="scientific">Litchfieldia salsa</name>
    <dbReference type="NCBI Taxonomy" id="930152"/>
    <lineage>
        <taxon>Bacteria</taxon>
        <taxon>Bacillati</taxon>
        <taxon>Bacillota</taxon>
        <taxon>Bacilli</taxon>
        <taxon>Bacillales</taxon>
        <taxon>Bacillaceae</taxon>
        <taxon>Litchfieldia</taxon>
    </lineage>
</organism>
<gene>
    <name evidence="2" type="ORF">SAMN05216565_103563</name>
</gene>
<evidence type="ECO:0000256" key="1">
    <source>
        <dbReference type="SAM" id="MobiDB-lite"/>
    </source>
</evidence>
<dbReference type="EMBL" id="FNJU01000003">
    <property type="protein sequence ID" value="SDP54074.1"/>
    <property type="molecule type" value="Genomic_DNA"/>
</dbReference>
<dbReference type="OrthoDB" id="2469080at2"/>
<proteinExistence type="predicted"/>
<keyword evidence="3" id="KW-1185">Reference proteome</keyword>